<dbReference type="InterPro" id="IPR008284">
    <property type="entry name" value="MoCF_biosynth_CS"/>
</dbReference>
<evidence type="ECO:0000256" key="6">
    <source>
        <dbReference type="RuleBase" id="RU365090"/>
    </source>
</evidence>
<dbReference type="InterPro" id="IPR005110">
    <property type="entry name" value="MoeA_linker/N"/>
</dbReference>
<proteinExistence type="inferred from homology"/>
<gene>
    <name evidence="8" type="ORF">EHO60_06120</name>
</gene>
<dbReference type="Pfam" id="PF00994">
    <property type="entry name" value="MoCF_biosynth"/>
    <property type="match status" value="1"/>
</dbReference>
<evidence type="ECO:0000256" key="3">
    <source>
        <dbReference type="ARBA" id="ARBA00010763"/>
    </source>
</evidence>
<dbReference type="GO" id="GO:0005829">
    <property type="term" value="C:cytosol"/>
    <property type="evidence" value="ECO:0007669"/>
    <property type="project" value="TreeGrafter"/>
</dbReference>
<keyword evidence="6" id="KW-0500">Molybdenum</keyword>
<dbReference type="CDD" id="cd00887">
    <property type="entry name" value="MoeA"/>
    <property type="match status" value="1"/>
</dbReference>
<dbReference type="SUPFAM" id="SSF53218">
    <property type="entry name" value="Molybdenum cofactor biosynthesis proteins"/>
    <property type="match status" value="1"/>
</dbReference>
<dbReference type="Gene3D" id="3.90.105.10">
    <property type="entry name" value="Molybdopterin biosynthesis moea protein, domain 2"/>
    <property type="match status" value="1"/>
</dbReference>
<dbReference type="EC" id="2.10.1.1" evidence="6"/>
<keyword evidence="6" id="KW-0460">Magnesium</keyword>
<dbReference type="SUPFAM" id="SSF63882">
    <property type="entry name" value="MoeA N-terminal region -like"/>
    <property type="match status" value="1"/>
</dbReference>
<dbReference type="AlphaFoldDB" id="A0A4R9GGP1"/>
<protein>
    <recommendedName>
        <fullName evidence="6">Molybdopterin molybdenumtransferase</fullName>
        <ecNumber evidence="6">2.10.1.1</ecNumber>
    </recommendedName>
</protein>
<dbReference type="OrthoDB" id="9804758at2"/>
<dbReference type="Gene3D" id="3.40.980.10">
    <property type="entry name" value="MoaB/Mog-like domain"/>
    <property type="match status" value="1"/>
</dbReference>
<dbReference type="SUPFAM" id="SSF63867">
    <property type="entry name" value="MoeA C-terminal domain-like"/>
    <property type="match status" value="1"/>
</dbReference>
<evidence type="ECO:0000313" key="9">
    <source>
        <dbReference type="Proteomes" id="UP000298458"/>
    </source>
</evidence>
<dbReference type="EMBL" id="RQET01000004">
    <property type="protein sequence ID" value="TGK11860.1"/>
    <property type="molecule type" value="Genomic_DNA"/>
</dbReference>
<keyword evidence="6 8" id="KW-0808">Transferase</keyword>
<keyword evidence="4 6" id="KW-0501">Molybdenum cofactor biosynthesis</keyword>
<dbReference type="PANTHER" id="PTHR10192:SF5">
    <property type="entry name" value="GEPHYRIN"/>
    <property type="match status" value="1"/>
</dbReference>
<dbReference type="InterPro" id="IPR036425">
    <property type="entry name" value="MoaB/Mog-like_dom_sf"/>
</dbReference>
<organism evidence="8 9">
    <name type="scientific">Leptospira fletcheri</name>
    <dbReference type="NCBI Taxonomy" id="2484981"/>
    <lineage>
        <taxon>Bacteria</taxon>
        <taxon>Pseudomonadati</taxon>
        <taxon>Spirochaetota</taxon>
        <taxon>Spirochaetia</taxon>
        <taxon>Leptospirales</taxon>
        <taxon>Leptospiraceae</taxon>
        <taxon>Leptospira</taxon>
    </lineage>
</organism>
<evidence type="ECO:0000259" key="7">
    <source>
        <dbReference type="SMART" id="SM00852"/>
    </source>
</evidence>
<dbReference type="GO" id="GO:0061599">
    <property type="term" value="F:molybdopterin molybdotransferase activity"/>
    <property type="evidence" value="ECO:0007669"/>
    <property type="project" value="UniProtKB-UniRule"/>
</dbReference>
<dbReference type="Gene3D" id="2.40.340.10">
    <property type="entry name" value="MoeA, C-terminal, domain IV"/>
    <property type="match status" value="1"/>
</dbReference>
<comment type="caution">
    <text evidence="8">The sequence shown here is derived from an EMBL/GenBank/DDBJ whole genome shotgun (WGS) entry which is preliminary data.</text>
</comment>
<dbReference type="InterPro" id="IPR036688">
    <property type="entry name" value="MoeA_C_domain_IV_sf"/>
</dbReference>
<comment type="similarity">
    <text evidence="3 6">Belongs to the MoeA family.</text>
</comment>
<feature type="domain" description="MoaB/Mog" evidence="7">
    <location>
        <begin position="175"/>
        <end position="312"/>
    </location>
</feature>
<dbReference type="Gene3D" id="2.170.190.11">
    <property type="entry name" value="Molybdopterin biosynthesis moea protein, domain 3"/>
    <property type="match status" value="1"/>
</dbReference>
<dbReference type="RefSeq" id="WP_135767263.1">
    <property type="nucleotide sequence ID" value="NZ_RQET01000004.1"/>
</dbReference>
<comment type="function">
    <text evidence="1 6">Catalyzes the insertion of molybdate into adenylated molybdopterin with the concomitant release of AMP.</text>
</comment>
<dbReference type="Pfam" id="PF03453">
    <property type="entry name" value="MoeA_N"/>
    <property type="match status" value="1"/>
</dbReference>
<dbReference type="InterPro" id="IPR001453">
    <property type="entry name" value="MoaB/Mog_dom"/>
</dbReference>
<evidence type="ECO:0000313" key="8">
    <source>
        <dbReference type="EMBL" id="TGK11860.1"/>
    </source>
</evidence>
<comment type="catalytic activity">
    <reaction evidence="5">
        <text>adenylyl-molybdopterin + molybdate = Mo-molybdopterin + AMP + H(+)</text>
        <dbReference type="Rhea" id="RHEA:35047"/>
        <dbReference type="ChEBI" id="CHEBI:15378"/>
        <dbReference type="ChEBI" id="CHEBI:36264"/>
        <dbReference type="ChEBI" id="CHEBI:62727"/>
        <dbReference type="ChEBI" id="CHEBI:71302"/>
        <dbReference type="ChEBI" id="CHEBI:456215"/>
        <dbReference type="EC" id="2.10.1.1"/>
    </reaction>
</comment>
<comment type="cofactor">
    <cofactor evidence="6">
        <name>Mg(2+)</name>
        <dbReference type="ChEBI" id="CHEBI:18420"/>
    </cofactor>
</comment>
<accession>A0A4R9GGP1</accession>
<keyword evidence="6" id="KW-0479">Metal-binding</keyword>
<evidence type="ECO:0000256" key="2">
    <source>
        <dbReference type="ARBA" id="ARBA00005046"/>
    </source>
</evidence>
<dbReference type="GO" id="GO:0046872">
    <property type="term" value="F:metal ion binding"/>
    <property type="evidence" value="ECO:0007669"/>
    <property type="project" value="UniProtKB-UniRule"/>
</dbReference>
<dbReference type="InterPro" id="IPR036135">
    <property type="entry name" value="MoeA_linker/N_sf"/>
</dbReference>
<evidence type="ECO:0000256" key="4">
    <source>
        <dbReference type="ARBA" id="ARBA00023150"/>
    </source>
</evidence>
<dbReference type="Proteomes" id="UP000298458">
    <property type="component" value="Unassembled WGS sequence"/>
</dbReference>
<dbReference type="GO" id="GO:0006777">
    <property type="term" value="P:Mo-molybdopterin cofactor biosynthetic process"/>
    <property type="evidence" value="ECO:0007669"/>
    <property type="project" value="UniProtKB-UniRule"/>
</dbReference>
<dbReference type="InterPro" id="IPR038987">
    <property type="entry name" value="MoeA-like"/>
</dbReference>
<keyword evidence="9" id="KW-1185">Reference proteome</keyword>
<dbReference type="PROSITE" id="PS01079">
    <property type="entry name" value="MOCF_BIOSYNTHESIS_2"/>
    <property type="match status" value="1"/>
</dbReference>
<dbReference type="SMART" id="SM00852">
    <property type="entry name" value="MoCF_biosynth"/>
    <property type="match status" value="1"/>
</dbReference>
<comment type="pathway">
    <text evidence="2 6">Cofactor biosynthesis; molybdopterin biosynthesis.</text>
</comment>
<name>A0A4R9GGP1_9LEPT</name>
<evidence type="ECO:0000256" key="5">
    <source>
        <dbReference type="ARBA" id="ARBA00047317"/>
    </source>
</evidence>
<dbReference type="UniPathway" id="UPA00344"/>
<sequence length="393" mass="42858">MISLQEAISLVVSHTESSSSENLSLSESTGRILAESVLADRDYPPFPRATMDGFALRSEGFSADRIYSYEREVSAGMSLELHPGEESVRIMTGAPVPEGLNAVIKVEDSIEEKKGSVRFRLPSLKENLNIALKGEDLKKGQVVLPGGQKIDASTLSLLASLGKKTVQVSRLPKVHIVSTGNEVVSVEKEPLPWQIRDSNSYTIRAGLFKFGILPQKTTLVGDEESVLRESLTEGLDSDILILSGGVSMGNYDLVPSVLADLGVEQIFHKIMIKPGKPIWFGKKKTTAIFGLPGNPFSVQVCFRIFVEAYLRKFSGLPLERPLLLPLAGSRKKKNKLAEFFPAILDSSSGTKVAPKIFNGSGDVTAGLFSEGIALHPAEREELADGDRIEFRFW</sequence>
<evidence type="ECO:0000256" key="1">
    <source>
        <dbReference type="ARBA" id="ARBA00002901"/>
    </source>
</evidence>
<dbReference type="NCBIfam" id="TIGR00177">
    <property type="entry name" value="molyb_syn"/>
    <property type="match status" value="1"/>
</dbReference>
<dbReference type="PANTHER" id="PTHR10192">
    <property type="entry name" value="MOLYBDOPTERIN BIOSYNTHESIS PROTEIN"/>
    <property type="match status" value="1"/>
</dbReference>
<reference evidence="8" key="1">
    <citation type="journal article" date="2019" name="PLoS Negl. Trop. Dis.">
        <title>Revisiting the worldwide diversity of Leptospira species in the environment.</title>
        <authorList>
            <person name="Vincent A.T."/>
            <person name="Schiettekatte O."/>
            <person name="Bourhy P."/>
            <person name="Veyrier F.J."/>
            <person name="Picardeau M."/>
        </authorList>
    </citation>
    <scope>NUCLEOTIDE SEQUENCE [LARGE SCALE GENOMIC DNA]</scope>
    <source>
        <strain evidence="8">SSW15</strain>
    </source>
</reference>